<dbReference type="PANTHER" id="PTHR14042">
    <property type="entry name" value="DOPEY-RELATED"/>
    <property type="match status" value="1"/>
</dbReference>
<keyword evidence="4" id="KW-0333">Golgi apparatus</keyword>
<feature type="domain" description="DOP1-like middle TPR" evidence="9">
    <location>
        <begin position="419"/>
        <end position="598"/>
    </location>
</feature>
<dbReference type="SUPFAM" id="SSF48371">
    <property type="entry name" value="ARM repeat"/>
    <property type="match status" value="1"/>
</dbReference>
<dbReference type="PANTHER" id="PTHR14042:SF24">
    <property type="entry name" value="PROTEIN DOPEY-1 HOMOLOG"/>
    <property type="match status" value="1"/>
</dbReference>
<dbReference type="GO" id="GO:0005829">
    <property type="term" value="C:cytosol"/>
    <property type="evidence" value="ECO:0007669"/>
    <property type="project" value="GOC"/>
</dbReference>
<evidence type="ECO:0000256" key="3">
    <source>
        <dbReference type="ARBA" id="ARBA00022927"/>
    </source>
</evidence>
<feature type="domain" description="DOP1 N-terminal" evidence="8">
    <location>
        <begin position="124"/>
        <end position="410"/>
    </location>
</feature>
<dbReference type="Pfam" id="PF04118">
    <property type="entry name" value="Dopey_N"/>
    <property type="match status" value="1"/>
</dbReference>
<accession>A0AAF0Y3N4</accession>
<feature type="region of interest" description="Disordered" evidence="7">
    <location>
        <begin position="1373"/>
        <end position="1393"/>
    </location>
</feature>
<dbReference type="Pfam" id="PF24597">
    <property type="entry name" value="TPR_DOP1_M"/>
    <property type="match status" value="1"/>
</dbReference>
<feature type="compositionally biased region" description="Polar residues" evidence="7">
    <location>
        <begin position="17"/>
        <end position="34"/>
    </location>
</feature>
<evidence type="ECO:0000313" key="12">
    <source>
        <dbReference type="Proteomes" id="UP000827549"/>
    </source>
</evidence>
<feature type="compositionally biased region" description="Basic residues" evidence="7">
    <location>
        <begin position="1375"/>
        <end position="1384"/>
    </location>
</feature>
<keyword evidence="12" id="KW-1185">Reference proteome</keyword>
<dbReference type="GO" id="GO:0005768">
    <property type="term" value="C:endosome"/>
    <property type="evidence" value="ECO:0007669"/>
    <property type="project" value="TreeGrafter"/>
</dbReference>
<dbReference type="Proteomes" id="UP000827549">
    <property type="component" value="Chromosome 2"/>
</dbReference>
<dbReference type="GO" id="GO:0005802">
    <property type="term" value="C:trans-Golgi network"/>
    <property type="evidence" value="ECO:0007669"/>
    <property type="project" value="TreeGrafter"/>
</dbReference>
<evidence type="ECO:0000259" key="10">
    <source>
        <dbReference type="Pfam" id="PF24598"/>
    </source>
</evidence>
<organism evidence="11 12">
    <name type="scientific">Vanrija pseudolonga</name>
    <dbReference type="NCBI Taxonomy" id="143232"/>
    <lineage>
        <taxon>Eukaryota</taxon>
        <taxon>Fungi</taxon>
        <taxon>Dikarya</taxon>
        <taxon>Basidiomycota</taxon>
        <taxon>Agaricomycotina</taxon>
        <taxon>Tremellomycetes</taxon>
        <taxon>Trichosporonales</taxon>
        <taxon>Trichosporonaceae</taxon>
        <taxon>Vanrija</taxon>
    </lineage>
</organism>
<evidence type="ECO:0000256" key="6">
    <source>
        <dbReference type="ARBA" id="ARBA00046326"/>
    </source>
</evidence>
<evidence type="ECO:0000256" key="4">
    <source>
        <dbReference type="ARBA" id="ARBA00023034"/>
    </source>
</evidence>
<name>A0AAF0Y3N4_9TREE</name>
<dbReference type="GeneID" id="87806279"/>
<comment type="subcellular location">
    <subcellularLocation>
        <location evidence="1">Golgi apparatus membrane</location>
        <topology evidence="1">Peripheral membrane protein</topology>
    </subcellularLocation>
</comment>
<dbReference type="Pfam" id="PF24598">
    <property type="entry name" value="DOP1_C"/>
    <property type="match status" value="1"/>
</dbReference>
<dbReference type="InterPro" id="IPR007249">
    <property type="entry name" value="DOP1_N"/>
</dbReference>
<evidence type="ECO:0000259" key="9">
    <source>
        <dbReference type="Pfam" id="PF24597"/>
    </source>
</evidence>
<keyword evidence="2" id="KW-0813">Transport</keyword>
<gene>
    <name evidence="11" type="primary">dop1</name>
    <name evidence="11" type="ORF">LOC62_02G003033</name>
</gene>
<dbReference type="RefSeq" id="XP_062625542.1">
    <property type="nucleotide sequence ID" value="XM_062769558.1"/>
</dbReference>
<dbReference type="GO" id="GO:0015031">
    <property type="term" value="P:protein transport"/>
    <property type="evidence" value="ECO:0007669"/>
    <property type="project" value="UniProtKB-KW"/>
</dbReference>
<feature type="region of interest" description="Disordered" evidence="7">
    <location>
        <begin position="1"/>
        <end position="54"/>
    </location>
</feature>
<dbReference type="GO" id="GO:0006895">
    <property type="term" value="P:Golgi to endosome transport"/>
    <property type="evidence" value="ECO:0007669"/>
    <property type="project" value="InterPro"/>
</dbReference>
<evidence type="ECO:0000256" key="7">
    <source>
        <dbReference type="SAM" id="MobiDB-lite"/>
    </source>
</evidence>
<comment type="similarity">
    <text evidence="6">Belongs to the DOP1 family.</text>
</comment>
<keyword evidence="5" id="KW-0472">Membrane</keyword>
<dbReference type="InterPro" id="IPR056457">
    <property type="entry name" value="DOP1_C"/>
</dbReference>
<protein>
    <submittedName>
        <fullName evidence="11">Protein dopey</fullName>
    </submittedName>
</protein>
<keyword evidence="3" id="KW-0653">Protein transport</keyword>
<dbReference type="InterPro" id="IPR016024">
    <property type="entry name" value="ARM-type_fold"/>
</dbReference>
<evidence type="ECO:0000256" key="2">
    <source>
        <dbReference type="ARBA" id="ARBA00022448"/>
    </source>
</evidence>
<sequence length="1757" mass="193420">MPNPFGVFGSDAGPSSAPATTSNTRAASPAQPTSLPLPGAPNLSSTQGGNLRRPASHGRLAQLMVPGRPRSSSTTSQEAAPGMPQVVTAQMVTVHADDISGGRTTPEQRRRTARAAAASLLASDAKYKKFAAQVDRCLQSFESVNEWADFISFLSRLLKVLQTPSPPYSEIPRKLIVAKRLAQCLNPALPSGVHARALDVYSYVFSIIGVDGLRRDLLIWSSGLFPFFQNAATSVRPALINIYESYYLPLKSDLRPATKALTLALLPGVEEETGDFFDQVLALLNKLSDAVTSHFFLQTIFLVMISSPASRLAALNYLARVLTEPPADLATSTDSGLVIRGVAAVLGDDNMLVRRGGLDLLQRILPLNGAILKEATEDDRSHLTRAVTTVVLARDVSLSRRVYAWFLGTAESPEDRVKYFKANGLTLLSETLSRDMEKLATTSDFAEGQAPYKVFLALLDKWELGESLSENLAIPALQSIRAASSGEHAEEIQGLAVAVDEAIEPSVLWKQIFDAIDKELPEAKAEHVKFSQWLISTIPQRDEETVSVYLPVLFDRSLKAITEKLDPKVLGDMLALAAALLSAIPDSVFAQGASVEEAGTRDTPLETLIFGSPLKLESAAKRVQTEVVPRLVTTTFKVCEQALISKWAAGLDLKAVDLVRTLIDREVPSLSLVKGADWIAAVLVGLGRVRSFAVVDVLVDAALRASRCRLLQPPIVVTTDSVMTTVLNSLFRYLAPDAAPYHARAVELIWEYNQLAEPHTLESVIARRMSAVPGKTEAFAAFGVLWRQSGEIFQVPMLMILDGLKSEDPQVLCASESWMRCNLKSYFRMVDPLLRRLIAMISRNNGKLDDASQVTYLVSNLSSLFRFGGQGLSKACQSAEPRKSPNAIFVRNVEENFAETHTYLDLLTDILARLLKDSAEEQLSLRVQSAALELLQHLVSRGDLSVKCLLRIKKTLVDKLTAATQHRRLTLQNTMLHLLHTSIAGTNDAFKKSRGHRITSSSYSVSEKPTVQPDESAAQFEQSLVDLIIVGISSPGNRPILQHWVDFVLMTIPHLENRPADLRTLCDCFCEQLRMTMLQLRNTFEVSTATDVPATITEAEPIMLIGVLERLAVVLGSKTGHRRSEDRDRQNHEGGGLLGYLPTVFSVEAPQDSAEKCEAARYLDDIVEALLVTWTVTADSDEADSQSSSLTASKVQIMSRTRTRARKALEKLFKSQPSEILGSCIQVWAAHPTDIKDVDLFDCVDTLAPTAQKVVDLVCEHLSGKGRGSISDASSPALLAFLEAYISRLEGPIAIQVWNTLFSYSRDVLSQSSSPNAKAQLFPVLRCLTILGHIVSTTSALEDKRLRRDLQDTYVKVLDAVVTNSSRVGDSVSWRRGRRRSRSRASRDAEKTSEEATGVDTIYQFIANPVLPNLRTLLVDNDRVSSVCSTVSSNMIVPAFKQNKVDKAVLNLLREMTKIPPAVKSWRLPIGDAFNDNRFFKIKPEDSGTWKPLVRALFDSDKERLIDLLGRISAAPSANIFTNRELETVSRSLNLRRLSVVLLAAERNHFLAQLPMIQEKLVEILRTTIVSPRVHSEVYLCLRVMMCRYSPQHLTNFWPIILAELLRVLESTMDDPPADGSEDLLLVLAASKFLDLLLVIQSEDFQIHQWIFVTDTTDAAYPPEDYSPEALMDRLAEVLAELGPVSPATPTVPCDQNHLTGLRRPHLKGLKTLTSLQQLSTFFSRASIDTFEGVYADTGVDWEAVEDGLNGEIFEGE</sequence>
<evidence type="ECO:0000256" key="1">
    <source>
        <dbReference type="ARBA" id="ARBA00004395"/>
    </source>
</evidence>
<dbReference type="InterPro" id="IPR056458">
    <property type="entry name" value="TPR_DOP1_M"/>
</dbReference>
<dbReference type="InterPro" id="IPR040314">
    <property type="entry name" value="DOP1"/>
</dbReference>
<proteinExistence type="inferred from homology"/>
<evidence type="ECO:0000256" key="5">
    <source>
        <dbReference type="ARBA" id="ARBA00023136"/>
    </source>
</evidence>
<evidence type="ECO:0000313" key="11">
    <source>
        <dbReference type="EMBL" id="WOO79510.1"/>
    </source>
</evidence>
<feature type="domain" description="DOP1-like C-terminal" evidence="10">
    <location>
        <begin position="1281"/>
        <end position="1736"/>
    </location>
</feature>
<dbReference type="EMBL" id="CP086715">
    <property type="protein sequence ID" value="WOO79510.1"/>
    <property type="molecule type" value="Genomic_DNA"/>
</dbReference>
<reference evidence="11" key="1">
    <citation type="submission" date="2023-10" db="EMBL/GenBank/DDBJ databases">
        <authorList>
            <person name="Noh H."/>
        </authorList>
    </citation>
    <scope>NUCLEOTIDE SEQUENCE</scope>
    <source>
        <strain evidence="11">DUCC4014</strain>
    </source>
</reference>
<evidence type="ECO:0000259" key="8">
    <source>
        <dbReference type="Pfam" id="PF04118"/>
    </source>
</evidence>
<dbReference type="GO" id="GO:0000139">
    <property type="term" value="C:Golgi membrane"/>
    <property type="evidence" value="ECO:0007669"/>
    <property type="project" value="UniProtKB-SubCell"/>
</dbReference>